<keyword evidence="6" id="KW-1185">Reference proteome</keyword>
<comment type="caution">
    <text evidence="5">The sequence shown here is derived from an EMBL/GenBank/DDBJ whole genome shotgun (WGS) entry which is preliminary data.</text>
</comment>
<protein>
    <submittedName>
        <fullName evidence="5">Transketolase family protein</fullName>
    </submittedName>
</protein>
<dbReference type="InterPro" id="IPR033248">
    <property type="entry name" value="Transketolase_C"/>
</dbReference>
<dbReference type="Proteomes" id="UP001139006">
    <property type="component" value="Unassembled WGS sequence"/>
</dbReference>
<dbReference type="PANTHER" id="PTHR43825">
    <property type="entry name" value="PYRUVATE DEHYDROGENASE E1 COMPONENT"/>
    <property type="match status" value="1"/>
</dbReference>
<dbReference type="InterPro" id="IPR051157">
    <property type="entry name" value="PDH/Transketolase"/>
</dbReference>
<dbReference type="Pfam" id="PF02779">
    <property type="entry name" value="Transket_pyr"/>
    <property type="match status" value="1"/>
</dbReference>
<dbReference type="InterPro" id="IPR009014">
    <property type="entry name" value="Transketo_C/PFOR_II"/>
</dbReference>
<dbReference type="SUPFAM" id="SSF52518">
    <property type="entry name" value="Thiamin diphosphate-binding fold (THDP-binding)"/>
    <property type="match status" value="1"/>
</dbReference>
<dbReference type="Pfam" id="PF02780">
    <property type="entry name" value="Transketolase_C"/>
    <property type="match status" value="1"/>
</dbReference>
<organism evidence="5 6">
    <name type="scientific">Ligilactobacillus ubinensis</name>
    <dbReference type="NCBI Taxonomy" id="2876789"/>
    <lineage>
        <taxon>Bacteria</taxon>
        <taxon>Bacillati</taxon>
        <taxon>Bacillota</taxon>
        <taxon>Bacilli</taxon>
        <taxon>Lactobacillales</taxon>
        <taxon>Lactobacillaceae</taxon>
        <taxon>Ligilactobacillus</taxon>
    </lineage>
</organism>
<dbReference type="Gene3D" id="3.40.50.970">
    <property type="match status" value="1"/>
</dbReference>
<accession>A0A9X2FM81</accession>
<comment type="cofactor">
    <cofactor evidence="1">
        <name>thiamine diphosphate</name>
        <dbReference type="ChEBI" id="CHEBI:58937"/>
    </cofactor>
</comment>
<proteinExistence type="inferred from homology"/>
<evidence type="ECO:0000256" key="3">
    <source>
        <dbReference type="ARBA" id="ARBA00023052"/>
    </source>
</evidence>
<evidence type="ECO:0000256" key="1">
    <source>
        <dbReference type="ARBA" id="ARBA00001964"/>
    </source>
</evidence>
<dbReference type="SUPFAM" id="SSF52922">
    <property type="entry name" value="TK C-terminal domain-like"/>
    <property type="match status" value="1"/>
</dbReference>
<dbReference type="InterPro" id="IPR005475">
    <property type="entry name" value="Transketolase-like_Pyr-bd"/>
</dbReference>
<reference evidence="5 6" key="1">
    <citation type="journal article" date="2023" name="Int. J. Syst. Evol. Microbiol.">
        <title>Ligilactobacillus ubinensis sp. nov., a novel species isolated from the wild ferment of a durian fruit (Durio zibethinus).</title>
        <authorList>
            <person name="Heng Y.C."/>
            <person name="Menon N."/>
            <person name="Chen B."/>
            <person name="Loo B.Z.L."/>
            <person name="Wong G.W.J."/>
            <person name="Lim A.C.H."/>
            <person name="Silvaraju S."/>
            <person name="Kittelmann S."/>
        </authorList>
    </citation>
    <scope>NUCLEOTIDE SEQUENCE [LARGE SCALE GENOMIC DNA]</scope>
    <source>
        <strain evidence="5 6">WILCCON 0076</strain>
    </source>
</reference>
<dbReference type="PANTHER" id="PTHR43825:SF1">
    <property type="entry name" value="TRANSKETOLASE-LIKE PYRIMIDINE-BINDING DOMAIN-CONTAINING PROTEIN"/>
    <property type="match status" value="1"/>
</dbReference>
<dbReference type="RefSeq" id="WP_253360577.1">
    <property type="nucleotide sequence ID" value="NZ_JAIULA010000011.1"/>
</dbReference>
<comment type="similarity">
    <text evidence="2">Belongs to the transketolase family.</text>
</comment>
<evidence type="ECO:0000313" key="6">
    <source>
        <dbReference type="Proteomes" id="UP001139006"/>
    </source>
</evidence>
<dbReference type="SMART" id="SM00861">
    <property type="entry name" value="Transket_pyr"/>
    <property type="match status" value="1"/>
</dbReference>
<evidence type="ECO:0000259" key="4">
    <source>
        <dbReference type="SMART" id="SM00861"/>
    </source>
</evidence>
<dbReference type="Gene3D" id="3.40.50.920">
    <property type="match status" value="1"/>
</dbReference>
<sequence length="315" mass="33689">MTNSIESKTANEVICATLSDAVKTTPDLVVLTSDSRGSAGMTSFISDNPANSIETGIAEQNLVTVAAGLAHAHKRPFVFSPAAFLTMRSVEQVKVDVAYSKTNVKLIGISGGNSYSNLGTTHHSLQDLAITCAIPNLEVYTPADQFETRALLNYLIHSKKPAYVRVGKRKLDNCYPKDWSTFVPGKANILRNGADICLISAGETLFPTLQAASILATKGIEATVVDLVSIKPLDTELLHKLAQKFNLILSVEEHSIINGIGAQIATIIAQHAHAKLKILGFPDEPAISGTQDEVFAYYGLDAESIAQKAILSLKG</sequence>
<dbReference type="FunFam" id="3.40.50.970:FF:000129">
    <property type="entry name" value="Transketolase"/>
    <property type="match status" value="1"/>
</dbReference>
<name>A0A9X2FM81_9LACO</name>
<evidence type="ECO:0000256" key="2">
    <source>
        <dbReference type="ARBA" id="ARBA00007131"/>
    </source>
</evidence>
<feature type="domain" description="Transketolase-like pyrimidine-binding" evidence="4">
    <location>
        <begin position="8"/>
        <end position="174"/>
    </location>
</feature>
<dbReference type="CDD" id="cd07033">
    <property type="entry name" value="TPP_PYR_DXS_TK_like"/>
    <property type="match status" value="1"/>
</dbReference>
<dbReference type="InterPro" id="IPR029061">
    <property type="entry name" value="THDP-binding"/>
</dbReference>
<dbReference type="AlphaFoldDB" id="A0A9X2FM81"/>
<evidence type="ECO:0000313" key="5">
    <source>
        <dbReference type="EMBL" id="MCP0887048.1"/>
    </source>
</evidence>
<keyword evidence="3" id="KW-0786">Thiamine pyrophosphate</keyword>
<gene>
    <name evidence="5" type="ORF">LB941_06830</name>
</gene>
<dbReference type="EMBL" id="JAIULA010000011">
    <property type="protein sequence ID" value="MCP0887048.1"/>
    <property type="molecule type" value="Genomic_DNA"/>
</dbReference>